<dbReference type="InterPro" id="IPR001789">
    <property type="entry name" value="Sig_transdc_resp-reg_receiver"/>
</dbReference>
<dbReference type="GO" id="GO:0003677">
    <property type="term" value="F:DNA binding"/>
    <property type="evidence" value="ECO:0007669"/>
    <property type="project" value="InterPro"/>
</dbReference>
<dbReference type="Gene3D" id="2.40.50.1020">
    <property type="entry name" value="LytTr DNA-binding domain"/>
    <property type="match status" value="1"/>
</dbReference>
<dbReference type="PROSITE" id="PS50110">
    <property type="entry name" value="RESPONSE_REGULATORY"/>
    <property type="match status" value="1"/>
</dbReference>
<organism evidence="4 5">
    <name type="scientific">Gottschalkia acidurici (strain ATCC 7906 / DSM 604 / BCRC 14475 / CIP 104303 / KCTC 5404 / NCIMB 10678 / 9a)</name>
    <name type="common">Clostridium acidurici</name>
    <dbReference type="NCBI Taxonomy" id="1128398"/>
    <lineage>
        <taxon>Bacteria</taxon>
        <taxon>Bacillati</taxon>
        <taxon>Bacillota</taxon>
        <taxon>Tissierellia</taxon>
        <taxon>Tissierellales</taxon>
        <taxon>Gottschalkiaceae</taxon>
        <taxon>Gottschalkia</taxon>
    </lineage>
</organism>
<dbReference type="SMART" id="SM00850">
    <property type="entry name" value="LytTR"/>
    <property type="match status" value="1"/>
</dbReference>
<feature type="modified residue" description="4-aspartylphosphate" evidence="1">
    <location>
        <position position="57"/>
    </location>
</feature>
<proteinExistence type="predicted"/>
<dbReference type="EMBL" id="CP003326">
    <property type="protein sequence ID" value="AFS77144.1"/>
    <property type="molecule type" value="Genomic_DNA"/>
</dbReference>
<dbReference type="InterPro" id="IPR011006">
    <property type="entry name" value="CheY-like_superfamily"/>
</dbReference>
<keyword evidence="1" id="KW-0597">Phosphoprotein</keyword>
<sequence length="236" mass="28346">MIKIAICEDEEIHRTILKKYLDTIFKYTNKQYEIIEFKSGEELLKSYEKDIDIILLDILMDKLTGMDVARKIREFDNEVEIIFITSLVDYIQDGYEVRAYRYLLKPINKKELKKHMLSCISEIIKNRENYIFVQEKGEMHKILVDDITYIEILRKDMTINTVKTKYKLKMTLKSMEKNLSKYNFFRCHKSYLVNMKHIQNLKQDSVIVNNEEVPVSRHRMRDFKTKLAYVLGEMIC</sequence>
<dbReference type="Pfam" id="PF00072">
    <property type="entry name" value="Response_reg"/>
    <property type="match status" value="1"/>
</dbReference>
<name>K0AV51_GOTA9</name>
<dbReference type="PANTHER" id="PTHR37299">
    <property type="entry name" value="TRANSCRIPTIONAL REGULATOR-RELATED"/>
    <property type="match status" value="1"/>
</dbReference>
<dbReference type="SMART" id="SM00448">
    <property type="entry name" value="REC"/>
    <property type="match status" value="1"/>
</dbReference>
<dbReference type="Pfam" id="PF04397">
    <property type="entry name" value="LytTR"/>
    <property type="match status" value="1"/>
</dbReference>
<feature type="domain" description="Response regulatory" evidence="2">
    <location>
        <begin position="3"/>
        <end position="120"/>
    </location>
</feature>
<evidence type="ECO:0000313" key="5">
    <source>
        <dbReference type="Proteomes" id="UP000006094"/>
    </source>
</evidence>
<dbReference type="PATRIC" id="fig|1128398.3.peg.63"/>
<dbReference type="STRING" id="1128398.Curi_c00630"/>
<evidence type="ECO:0000313" key="4">
    <source>
        <dbReference type="EMBL" id="AFS77144.1"/>
    </source>
</evidence>
<evidence type="ECO:0000259" key="3">
    <source>
        <dbReference type="PROSITE" id="PS50930"/>
    </source>
</evidence>
<feature type="domain" description="HTH LytTR-type" evidence="3">
    <location>
        <begin position="131"/>
        <end position="229"/>
    </location>
</feature>
<evidence type="ECO:0000259" key="2">
    <source>
        <dbReference type="PROSITE" id="PS50110"/>
    </source>
</evidence>
<dbReference type="HOGENOM" id="CLU_000445_14_2_9"/>
<accession>K0AV51</accession>
<dbReference type="PANTHER" id="PTHR37299:SF1">
    <property type="entry name" value="STAGE 0 SPORULATION PROTEIN A HOMOLOG"/>
    <property type="match status" value="1"/>
</dbReference>
<dbReference type="eggNOG" id="COG3279">
    <property type="taxonomic scope" value="Bacteria"/>
</dbReference>
<dbReference type="InterPro" id="IPR046947">
    <property type="entry name" value="LytR-like"/>
</dbReference>
<dbReference type="AlphaFoldDB" id="K0AV51"/>
<reference evidence="4 5" key="1">
    <citation type="journal article" date="2012" name="PLoS ONE">
        <title>The purine-utilizing bacterium Clostridium acidurici 9a: a genome-guided metabolic reconsideration.</title>
        <authorList>
            <person name="Hartwich K."/>
            <person name="Poehlein A."/>
            <person name="Daniel R."/>
        </authorList>
    </citation>
    <scope>NUCLEOTIDE SEQUENCE [LARGE SCALE GENOMIC DNA]</scope>
    <source>
        <strain evidence="5">ATCC 7906 / DSM 604 / BCRC 14475 / CIP 104303 / KCTC 5404 / NCIMB 10678 / 9a</strain>
    </source>
</reference>
<dbReference type="KEGG" id="cad:Curi_c00630"/>
<gene>
    <name evidence="4" type="ordered locus">Curi_c00630</name>
</gene>
<dbReference type="SUPFAM" id="SSF52172">
    <property type="entry name" value="CheY-like"/>
    <property type="match status" value="1"/>
</dbReference>
<dbReference type="PROSITE" id="PS50930">
    <property type="entry name" value="HTH_LYTTR"/>
    <property type="match status" value="1"/>
</dbReference>
<protein>
    <submittedName>
        <fullName evidence="4">Two-component signal transduction response regulator, LytTR family</fullName>
    </submittedName>
</protein>
<dbReference type="RefSeq" id="WP_014966281.1">
    <property type="nucleotide sequence ID" value="NC_018664.1"/>
</dbReference>
<keyword evidence="5" id="KW-1185">Reference proteome</keyword>
<dbReference type="OrthoDB" id="1701771at2"/>
<dbReference type="GO" id="GO:0000156">
    <property type="term" value="F:phosphorelay response regulator activity"/>
    <property type="evidence" value="ECO:0007669"/>
    <property type="project" value="InterPro"/>
</dbReference>
<dbReference type="InterPro" id="IPR007492">
    <property type="entry name" value="LytTR_DNA-bd_dom"/>
</dbReference>
<dbReference type="Gene3D" id="3.40.50.2300">
    <property type="match status" value="1"/>
</dbReference>
<dbReference type="Proteomes" id="UP000006094">
    <property type="component" value="Chromosome"/>
</dbReference>
<evidence type="ECO:0000256" key="1">
    <source>
        <dbReference type="PROSITE-ProRule" id="PRU00169"/>
    </source>
</evidence>